<dbReference type="Gene3D" id="3.10.28.20">
    <property type="entry name" value="Acetamidase/Formamidase-like domains"/>
    <property type="match status" value="1"/>
</dbReference>
<dbReference type="Proteomes" id="UP000437736">
    <property type="component" value="Unassembled WGS sequence"/>
</dbReference>
<gene>
    <name evidence="1" type="ORF">GHK86_09390</name>
</gene>
<dbReference type="Pfam" id="PF03069">
    <property type="entry name" value="FmdA_AmdA"/>
    <property type="match status" value="2"/>
</dbReference>
<name>A0ABW9QT97_9ACTN</name>
<organism evidence="1 2">
    <name type="scientific">Acidiferrimicrobium australe</name>
    <dbReference type="NCBI Taxonomy" id="2664430"/>
    <lineage>
        <taxon>Bacteria</taxon>
        <taxon>Bacillati</taxon>
        <taxon>Actinomycetota</taxon>
        <taxon>Acidimicrobiia</taxon>
        <taxon>Acidimicrobiales</taxon>
        <taxon>Acidimicrobiaceae</taxon>
        <taxon>Acidiferrimicrobium</taxon>
    </lineage>
</organism>
<proteinExistence type="predicted"/>
<accession>A0ABW9QT97</accession>
<dbReference type="PANTHER" id="PTHR31891:SF1">
    <property type="entry name" value="FORMAMIDASE C869.04-RELATED"/>
    <property type="match status" value="1"/>
</dbReference>
<dbReference type="PANTHER" id="PTHR31891">
    <property type="entry name" value="FORMAMIDASE C869.04-RELATED"/>
    <property type="match status" value="1"/>
</dbReference>
<dbReference type="EMBL" id="WJHE01000435">
    <property type="protein sequence ID" value="MST32928.1"/>
    <property type="molecule type" value="Genomic_DNA"/>
</dbReference>
<evidence type="ECO:0000313" key="2">
    <source>
        <dbReference type="Proteomes" id="UP000437736"/>
    </source>
</evidence>
<dbReference type="SUPFAM" id="SSF141130">
    <property type="entry name" value="Acetamidase/Formamidase-like"/>
    <property type="match status" value="1"/>
</dbReference>
<reference evidence="1 2" key="1">
    <citation type="submission" date="2019-11" db="EMBL/GenBank/DDBJ databases">
        <title>Acidiferrimicrobium australis gen. nov., sp. nov., an acidophilic and obligately heterotrophic, member of the Actinobacteria that catalyses dissimilatory oxido- reduction of iron isolated from metal-rich acidic water in Chile.</title>
        <authorList>
            <person name="Gonzalez D."/>
            <person name="Huber K."/>
            <person name="Hedrich S."/>
            <person name="Rojas-Villalobos C."/>
            <person name="Quatrini R."/>
            <person name="Dinamarca M.A."/>
            <person name="Schwarz A."/>
            <person name="Canales C."/>
            <person name="Nancucheo I."/>
        </authorList>
    </citation>
    <scope>NUCLEOTIDE SEQUENCE [LARGE SCALE GENOMIC DNA]</scope>
    <source>
        <strain evidence="1 2">USS-CCA1</strain>
    </source>
</reference>
<evidence type="ECO:0000313" key="1">
    <source>
        <dbReference type="EMBL" id="MST32928.1"/>
    </source>
</evidence>
<keyword evidence="2" id="KW-1185">Reference proteome</keyword>
<protein>
    <submittedName>
        <fullName evidence="1">Acetamidase</fullName>
    </submittedName>
</protein>
<sequence length="348" mass="37592">MAARPDLEIIEYRPEPDEYAWTFGGAAPVRRLAPGTVVECWTEDCFAGKVRSTDDLSTVVCEYPHFNPQTGPFWVEGAEPGDTVAVHFVSIEPARDWAASTTVPLFGALTATHLTAMLHEPLPEVVWIWRLDRDARTCRFEARDGSWGVDLPMDPMHGTLGVAPANLEVRSALVPDAFGGNMDTPELRAGVTCYLGVNVPGALLSLGDGHARQGEGETCGVAVECAMDTVFVVDLIKGVPCPWPRLESDTHLMSTGSARPLEDAFRIAQADMVGWVSGEFGLSPLDAYQLISQAVESPIANVVDTNYTSVAKMAKRWLPPRDAMDGTHRRLAAVAEAYRASGRRAAGG</sequence>
<dbReference type="Gene3D" id="2.60.120.580">
    <property type="entry name" value="Acetamidase/Formamidase-like domains"/>
    <property type="match status" value="2"/>
</dbReference>
<comment type="caution">
    <text evidence="1">The sequence shown here is derived from an EMBL/GenBank/DDBJ whole genome shotgun (WGS) entry which is preliminary data.</text>
</comment>
<dbReference type="InterPro" id="IPR004304">
    <property type="entry name" value="FmdA_AmdA"/>
</dbReference>